<accession>A0ACC6M8N8</accession>
<protein>
    <submittedName>
        <fullName evidence="1">Uncharacterized protein</fullName>
    </submittedName>
</protein>
<name>A0ACC6M8N8_9BACI</name>
<reference evidence="1" key="1">
    <citation type="submission" date="2023-11" db="EMBL/GenBank/DDBJ databases">
        <title>Gracilibacillus pellucida a moderately halophilic bacterium isolated from saline soil in Xinjiang province.</title>
        <authorList>
            <person name="Zhang Z."/>
            <person name="Tan F."/>
            <person name="Wang Y."/>
            <person name="Xia M."/>
        </authorList>
    </citation>
    <scope>NUCLEOTIDE SEQUENCE</scope>
    <source>
        <strain evidence="1">S3-1-1</strain>
    </source>
</reference>
<keyword evidence="2" id="KW-1185">Reference proteome</keyword>
<evidence type="ECO:0000313" key="1">
    <source>
        <dbReference type="EMBL" id="MDX8047207.1"/>
    </source>
</evidence>
<evidence type="ECO:0000313" key="2">
    <source>
        <dbReference type="Proteomes" id="UP001277972"/>
    </source>
</evidence>
<sequence length="81" mass="9959">MIVSEEKFKYSAETERLVIKPLEKSDYYNWLHAFEQRYPAQHPYDKGKINMRDSTVEWFHQLVDKHQRLAKQDEMYIFSVF</sequence>
<dbReference type="Proteomes" id="UP001277972">
    <property type="component" value="Unassembled WGS sequence"/>
</dbReference>
<comment type="caution">
    <text evidence="1">The sequence shown here is derived from an EMBL/GenBank/DDBJ whole genome shotgun (WGS) entry which is preliminary data.</text>
</comment>
<dbReference type="EMBL" id="JAWZSR010000009">
    <property type="protein sequence ID" value="MDX8047207.1"/>
    <property type="molecule type" value="Genomic_DNA"/>
</dbReference>
<gene>
    <name evidence="1" type="ORF">SH601_14560</name>
</gene>
<organism evidence="1 2">
    <name type="scientific">Gracilibacillus pellucidus</name>
    <dbReference type="NCBI Taxonomy" id="3095368"/>
    <lineage>
        <taxon>Bacteria</taxon>
        <taxon>Bacillati</taxon>
        <taxon>Bacillota</taxon>
        <taxon>Bacilli</taxon>
        <taxon>Bacillales</taxon>
        <taxon>Bacillaceae</taxon>
        <taxon>Gracilibacillus</taxon>
    </lineage>
</organism>
<proteinExistence type="predicted"/>